<evidence type="ECO:0000313" key="1">
    <source>
        <dbReference type="EMBL" id="KAJ8393477.1"/>
    </source>
</evidence>
<comment type="caution">
    <text evidence="1">The sequence shown here is derived from an EMBL/GenBank/DDBJ whole genome shotgun (WGS) entry which is preliminary data.</text>
</comment>
<dbReference type="Proteomes" id="UP001221898">
    <property type="component" value="Unassembled WGS sequence"/>
</dbReference>
<evidence type="ECO:0000313" key="2">
    <source>
        <dbReference type="Proteomes" id="UP001221898"/>
    </source>
</evidence>
<proteinExistence type="predicted"/>
<protein>
    <submittedName>
        <fullName evidence="1">Uncharacterized protein</fullName>
    </submittedName>
</protein>
<accession>A0AAD7WDY2</accession>
<reference evidence="1" key="1">
    <citation type="journal article" date="2023" name="Science">
        <title>Genome structures resolve the early diversification of teleost fishes.</title>
        <authorList>
            <person name="Parey E."/>
            <person name="Louis A."/>
            <person name="Montfort J."/>
            <person name="Bouchez O."/>
            <person name="Roques C."/>
            <person name="Iampietro C."/>
            <person name="Lluch J."/>
            <person name="Castinel A."/>
            <person name="Donnadieu C."/>
            <person name="Desvignes T."/>
            <person name="Floi Bucao C."/>
            <person name="Jouanno E."/>
            <person name="Wen M."/>
            <person name="Mejri S."/>
            <person name="Dirks R."/>
            <person name="Jansen H."/>
            <person name="Henkel C."/>
            <person name="Chen W.J."/>
            <person name="Zahm M."/>
            <person name="Cabau C."/>
            <person name="Klopp C."/>
            <person name="Thompson A.W."/>
            <person name="Robinson-Rechavi M."/>
            <person name="Braasch I."/>
            <person name="Lecointre G."/>
            <person name="Bobe J."/>
            <person name="Postlethwait J.H."/>
            <person name="Berthelot C."/>
            <person name="Roest Crollius H."/>
            <person name="Guiguen Y."/>
        </authorList>
    </citation>
    <scope>NUCLEOTIDE SEQUENCE</scope>
    <source>
        <strain evidence="1">NC1722</strain>
    </source>
</reference>
<dbReference type="AlphaFoldDB" id="A0AAD7WDY2"/>
<keyword evidence="2" id="KW-1185">Reference proteome</keyword>
<dbReference type="EMBL" id="JAINUG010000136">
    <property type="protein sequence ID" value="KAJ8393477.1"/>
    <property type="molecule type" value="Genomic_DNA"/>
</dbReference>
<gene>
    <name evidence="1" type="ORF">AAFF_G00059500</name>
</gene>
<name>A0AAD7WDY2_9TELE</name>
<sequence>MRDRDVFPAFDILSCGVKVVVREWEKVERTECHSGAAVLLSAVPVGGGFVDSILHLMSARNDETIKTNNKAIQTSIKAANISPVPLFPRMVFPYFLPAFRVSRFCLSPFNFLLSLTAGSRNASL</sequence>
<organism evidence="1 2">
    <name type="scientific">Aldrovandia affinis</name>
    <dbReference type="NCBI Taxonomy" id="143900"/>
    <lineage>
        <taxon>Eukaryota</taxon>
        <taxon>Metazoa</taxon>
        <taxon>Chordata</taxon>
        <taxon>Craniata</taxon>
        <taxon>Vertebrata</taxon>
        <taxon>Euteleostomi</taxon>
        <taxon>Actinopterygii</taxon>
        <taxon>Neopterygii</taxon>
        <taxon>Teleostei</taxon>
        <taxon>Notacanthiformes</taxon>
        <taxon>Halosauridae</taxon>
        <taxon>Aldrovandia</taxon>
    </lineage>
</organism>